<protein>
    <submittedName>
        <fullName evidence="1">Uncharacterized protein</fullName>
    </submittedName>
</protein>
<comment type="caution">
    <text evidence="1">The sequence shown here is derived from an EMBL/GenBank/DDBJ whole genome shotgun (WGS) entry which is preliminary data.</text>
</comment>
<accession>A0A0F9G477</accession>
<dbReference type="AlphaFoldDB" id="A0A0F9G477"/>
<sequence length="408" mass="43638">MPSKPVELVFPIKGISDGWAFGQQPQGTCPDAKNVIPIDVLDTRIRGGQRWGTTKYYSSLHNSTAAIQKMTFITEATTGMDVSDAFTQSNGALETTNWYLMKMVTYPNWTADTTHPYVSSNAIVHNNTTAAGIGYRVGCLHKSAFIEDMDYELAAKVTLVRHGGAGSIAAAGFVVRSAFPTFPINISTAQLAAYVSFGQSNVTAHIAGTSRIYAIGSSGDWKDPTYWTGGRTLKLVVSGNSFSLYADDVQIEDTITNATLIGNMYLGLYIQKGTPTNDAVTVDDFASTSTVSSSSRRYRIVVISGGDIFSGVPWGSLQATVNGTNALTTSGRVDAQTAFGKVYFCDGVNANYKLWDNDDNTVSTWTPSGGSLPSSGTAGARYIALYRGRIVMAGLAADPHNWFMSVVG</sequence>
<gene>
    <name evidence="1" type="ORF">LCGC14_2165880</name>
</gene>
<dbReference type="EMBL" id="LAZR01027870">
    <property type="protein sequence ID" value="KKL64355.1"/>
    <property type="molecule type" value="Genomic_DNA"/>
</dbReference>
<feature type="non-terminal residue" evidence="1">
    <location>
        <position position="408"/>
    </location>
</feature>
<name>A0A0F9G477_9ZZZZ</name>
<proteinExistence type="predicted"/>
<reference evidence="1" key="1">
    <citation type="journal article" date="2015" name="Nature">
        <title>Complex archaea that bridge the gap between prokaryotes and eukaryotes.</title>
        <authorList>
            <person name="Spang A."/>
            <person name="Saw J.H."/>
            <person name="Jorgensen S.L."/>
            <person name="Zaremba-Niedzwiedzka K."/>
            <person name="Martijn J."/>
            <person name="Lind A.E."/>
            <person name="van Eijk R."/>
            <person name="Schleper C."/>
            <person name="Guy L."/>
            <person name="Ettema T.J."/>
        </authorList>
    </citation>
    <scope>NUCLEOTIDE SEQUENCE</scope>
</reference>
<evidence type="ECO:0000313" key="1">
    <source>
        <dbReference type="EMBL" id="KKL64355.1"/>
    </source>
</evidence>
<organism evidence="1">
    <name type="scientific">marine sediment metagenome</name>
    <dbReference type="NCBI Taxonomy" id="412755"/>
    <lineage>
        <taxon>unclassified sequences</taxon>
        <taxon>metagenomes</taxon>
        <taxon>ecological metagenomes</taxon>
    </lineage>
</organism>